<dbReference type="PANTHER" id="PTHR45831:SF2">
    <property type="entry name" value="LD24721P"/>
    <property type="match status" value="1"/>
</dbReference>
<evidence type="ECO:0000256" key="3">
    <source>
        <dbReference type="ARBA" id="ARBA00022803"/>
    </source>
</evidence>
<feature type="region of interest" description="Disordered" evidence="5">
    <location>
        <begin position="74"/>
        <end position="102"/>
    </location>
</feature>
<dbReference type="InterPro" id="IPR047150">
    <property type="entry name" value="SGT"/>
</dbReference>
<feature type="repeat" description="TPR" evidence="4">
    <location>
        <begin position="96"/>
        <end position="129"/>
    </location>
</feature>
<accession>A0AAF0EFC9</accession>
<feature type="repeat" description="TPR" evidence="4">
    <location>
        <begin position="164"/>
        <end position="197"/>
    </location>
</feature>
<dbReference type="Pfam" id="PF00515">
    <property type="entry name" value="TPR_1"/>
    <property type="match status" value="1"/>
</dbReference>
<dbReference type="Gene3D" id="1.25.40.10">
    <property type="entry name" value="Tetratricopeptide repeat domain"/>
    <property type="match status" value="1"/>
</dbReference>
<comment type="similarity">
    <text evidence="1">Belongs to the SGT family.</text>
</comment>
<name>A0AAF0EFC9_9BASI</name>
<dbReference type="Proteomes" id="UP001214415">
    <property type="component" value="Chromosome 5"/>
</dbReference>
<dbReference type="PROSITE" id="PS50005">
    <property type="entry name" value="TPR"/>
    <property type="match status" value="3"/>
</dbReference>
<dbReference type="SMART" id="SM00028">
    <property type="entry name" value="TPR"/>
    <property type="match status" value="3"/>
</dbReference>
<evidence type="ECO:0000313" key="6">
    <source>
        <dbReference type="EMBL" id="WFD23984.1"/>
    </source>
</evidence>
<dbReference type="PANTHER" id="PTHR45831">
    <property type="entry name" value="LD24721P"/>
    <property type="match status" value="1"/>
</dbReference>
<evidence type="ECO:0000256" key="2">
    <source>
        <dbReference type="ARBA" id="ARBA00022737"/>
    </source>
</evidence>
<gene>
    <name evidence="6" type="primary">sgt2</name>
    <name evidence="6" type="ORF">MEQU1_002681</name>
</gene>
<dbReference type="FunFam" id="1.25.40.10:FF:000207">
    <property type="entry name" value="Small glutamine-rich tetratricopeptide repeat-containing protein"/>
    <property type="match status" value="1"/>
</dbReference>
<dbReference type="EMBL" id="CP119904">
    <property type="protein sequence ID" value="WFD23984.1"/>
    <property type="molecule type" value="Genomic_DNA"/>
</dbReference>
<dbReference type="InterPro" id="IPR011990">
    <property type="entry name" value="TPR-like_helical_dom_sf"/>
</dbReference>
<dbReference type="PROSITE" id="PS50293">
    <property type="entry name" value="TPR_REGION"/>
    <property type="match status" value="1"/>
</dbReference>
<feature type="repeat" description="TPR" evidence="4">
    <location>
        <begin position="130"/>
        <end position="163"/>
    </location>
</feature>
<dbReference type="Pfam" id="PF13414">
    <property type="entry name" value="TPR_11"/>
    <property type="match status" value="1"/>
</dbReference>
<evidence type="ECO:0000256" key="5">
    <source>
        <dbReference type="SAM" id="MobiDB-lite"/>
    </source>
</evidence>
<feature type="region of interest" description="Disordered" evidence="5">
    <location>
        <begin position="214"/>
        <end position="237"/>
    </location>
</feature>
<protein>
    <submittedName>
        <fullName evidence="6">Small glutamine-rich tetratricopeptide repeat-containing protein 2</fullName>
    </submittedName>
</protein>
<dbReference type="SUPFAM" id="SSF48452">
    <property type="entry name" value="TPR-like"/>
    <property type="match status" value="1"/>
</dbReference>
<keyword evidence="3 4" id="KW-0802">TPR repeat</keyword>
<dbReference type="GO" id="GO:0016020">
    <property type="term" value="C:membrane"/>
    <property type="evidence" value="ECO:0007669"/>
    <property type="project" value="TreeGrafter"/>
</dbReference>
<evidence type="ECO:0000256" key="1">
    <source>
        <dbReference type="ARBA" id="ARBA00008175"/>
    </source>
</evidence>
<proteinExistence type="inferred from homology"/>
<evidence type="ECO:0000256" key="4">
    <source>
        <dbReference type="PROSITE-ProRule" id="PRU00339"/>
    </source>
</evidence>
<dbReference type="AlphaFoldDB" id="A0AAF0EFC9"/>
<dbReference type="InterPro" id="IPR019734">
    <property type="entry name" value="TPR_rpt"/>
</dbReference>
<dbReference type="GO" id="GO:0072380">
    <property type="term" value="C:TRC complex"/>
    <property type="evidence" value="ECO:0007669"/>
    <property type="project" value="TreeGrafter"/>
</dbReference>
<evidence type="ECO:0000313" key="7">
    <source>
        <dbReference type="Proteomes" id="UP001214415"/>
    </source>
</evidence>
<sequence>MAMSDSSKPLAFAVATWLESQDDAKLKEAASLVSSVFSVDPSSPEDKEAYAKNSPGLQAIFDVFLKTQERISHAAPQSKSAAKEEGSVSEADKARAEELKNEGNKYMSAKDYGAALNSYTQAIELHPSSPVFYSNRAAAYSQIGQHDEAISDAKKAAEIDPKFGKAYSRLGHALFASGRFAEAVEAYEKGVEVDPSNKLMKTGLDASKAKLAEGGSKDAVASNPSATPTPNAGGFPGAGAGGMPDLSSLMNNPMVSQMAQQMMQNGGLEQLMNNPMLRQMAENFGSNGQMPDISSLMNNPQLRQMAQQFMGGMGGAPPRP</sequence>
<organism evidence="6 7">
    <name type="scientific">Malassezia equina</name>
    <dbReference type="NCBI Taxonomy" id="1381935"/>
    <lineage>
        <taxon>Eukaryota</taxon>
        <taxon>Fungi</taxon>
        <taxon>Dikarya</taxon>
        <taxon>Basidiomycota</taxon>
        <taxon>Ustilaginomycotina</taxon>
        <taxon>Malasseziomycetes</taxon>
        <taxon>Malasseziales</taxon>
        <taxon>Malasseziaceae</taxon>
        <taxon>Malassezia</taxon>
    </lineage>
</organism>
<keyword evidence="7" id="KW-1185">Reference proteome</keyword>
<feature type="compositionally biased region" description="Basic and acidic residues" evidence="5">
    <location>
        <begin position="81"/>
        <end position="102"/>
    </location>
</feature>
<dbReference type="GO" id="GO:0060090">
    <property type="term" value="F:molecular adaptor activity"/>
    <property type="evidence" value="ECO:0007669"/>
    <property type="project" value="TreeGrafter"/>
</dbReference>
<dbReference type="GO" id="GO:0006620">
    <property type="term" value="P:post-translational protein targeting to endoplasmic reticulum membrane"/>
    <property type="evidence" value="ECO:0007669"/>
    <property type="project" value="TreeGrafter"/>
</dbReference>
<keyword evidence="2" id="KW-0677">Repeat</keyword>
<reference evidence="6" key="1">
    <citation type="submission" date="2023-03" db="EMBL/GenBank/DDBJ databases">
        <title>Mating type loci evolution in Malassezia.</title>
        <authorList>
            <person name="Coelho M.A."/>
        </authorList>
    </citation>
    <scope>NUCLEOTIDE SEQUENCE</scope>
    <source>
        <strain evidence="6">CBS 12830</strain>
    </source>
</reference>